<dbReference type="CDD" id="cd12914">
    <property type="entry name" value="PDC1_DGC_like"/>
    <property type="match status" value="1"/>
</dbReference>
<keyword evidence="21" id="KW-0547">Nucleotide-binding</keyword>
<dbReference type="PROSITE" id="PS50885">
    <property type="entry name" value="HAMP"/>
    <property type="match status" value="1"/>
</dbReference>
<keyword evidence="12" id="KW-0418">Kinase</keyword>
<accession>A0ABV7UXY4</accession>
<evidence type="ECO:0000256" key="15">
    <source>
        <dbReference type="ARBA" id="ARBA00023014"/>
    </source>
</evidence>
<dbReference type="PROSITE" id="PS50109">
    <property type="entry name" value="HIS_KIN"/>
    <property type="match status" value="1"/>
</dbReference>
<evidence type="ECO:0000256" key="5">
    <source>
        <dbReference type="ARBA" id="ARBA00012438"/>
    </source>
</evidence>
<dbReference type="InterPro" id="IPR036890">
    <property type="entry name" value="HATPase_C_sf"/>
</dbReference>
<evidence type="ECO:0000256" key="17">
    <source>
        <dbReference type="ARBA" id="ARBA00030800"/>
    </source>
</evidence>
<keyword evidence="14" id="KW-0902">Two-component regulatory system</keyword>
<evidence type="ECO:0000256" key="14">
    <source>
        <dbReference type="ARBA" id="ARBA00023012"/>
    </source>
</evidence>
<keyword evidence="11" id="KW-0479">Metal-binding</keyword>
<evidence type="ECO:0000313" key="22">
    <source>
        <dbReference type="Proteomes" id="UP001595724"/>
    </source>
</evidence>
<evidence type="ECO:0000256" key="12">
    <source>
        <dbReference type="ARBA" id="ARBA00022777"/>
    </source>
</evidence>
<dbReference type="InterPro" id="IPR050482">
    <property type="entry name" value="Sensor_HK_TwoCompSys"/>
</dbReference>
<comment type="caution">
    <text evidence="21">The sequence shown here is derived from an EMBL/GenBank/DDBJ whole genome shotgun (WGS) entry which is preliminary data.</text>
</comment>
<dbReference type="RefSeq" id="WP_386713366.1">
    <property type="nucleotide sequence ID" value="NZ_JBHRYF010000023.1"/>
</dbReference>
<feature type="domain" description="Histidine kinase" evidence="19">
    <location>
        <begin position="409"/>
        <end position="594"/>
    </location>
</feature>
<dbReference type="Pfam" id="PF07730">
    <property type="entry name" value="HisKA_3"/>
    <property type="match status" value="1"/>
</dbReference>
<dbReference type="Gene3D" id="3.30.450.20">
    <property type="entry name" value="PAS domain"/>
    <property type="match status" value="1"/>
</dbReference>
<evidence type="ECO:0000256" key="11">
    <source>
        <dbReference type="ARBA" id="ARBA00022723"/>
    </source>
</evidence>
<evidence type="ECO:0000256" key="7">
    <source>
        <dbReference type="ARBA" id="ARBA00022485"/>
    </source>
</evidence>
<dbReference type="PANTHER" id="PTHR24421">
    <property type="entry name" value="NITRATE/NITRITE SENSOR PROTEIN NARX-RELATED"/>
    <property type="match status" value="1"/>
</dbReference>
<evidence type="ECO:0000256" key="16">
    <source>
        <dbReference type="ARBA" id="ARBA00024827"/>
    </source>
</evidence>
<comment type="cofactor">
    <cofactor evidence="2">
        <name>[4Fe-4S] cluster</name>
        <dbReference type="ChEBI" id="CHEBI:49883"/>
    </cofactor>
</comment>
<dbReference type="GO" id="GO:0005524">
    <property type="term" value="F:ATP binding"/>
    <property type="evidence" value="ECO:0007669"/>
    <property type="project" value="UniProtKB-KW"/>
</dbReference>
<keyword evidence="18" id="KW-0812">Transmembrane</keyword>
<feature type="transmembrane region" description="Helical" evidence="18">
    <location>
        <begin position="20"/>
        <end position="40"/>
    </location>
</feature>
<sequence length="602" mass="65394">MSTPDAPETRPGWALLPEFARLLLLAVVLPVLMLATLLLWRGVATAQQQAAARLAVAAEVNGRQIDAFLQSHLVALQVLAERRGAAGDIDDVAAWSSDLRHLRRHYPAFVSLLATDGAGVLRTTAPAMAATTGAYSVADRDYFREPRRSGRGHVSNAFRGRALGTDPLVAVSVPLHAEKGFAGVLEGSIPIEALAPSQRWLRKRGLELLLLDRNLSVVQASPGLPYRPLDTLRGDERKRWLAALPTADGRARMQRLPGVLRDGGDAYALAMPLEVGWSLWLLQPEQAVEAELWRNAMIMLGLLALVLLGVLAIVGIKMRRLGGSVRGLLERMQHFAVDREPEPIAAGSLPRELAPLADAMNRLADDARTAYGQASSGMREQSLLREELQAMAQRLLTAQEDERRALSRELHDDVGQSITAIKLGATALLDDDPARREIVDEIVAIADHTVLKLRNLSLLLRPPQLDSLGLEAALRGQVALLERNTRTKITLRVPAMPQRPPPAVELACFRIAQEALTNALRHARATTIEVVIELDGQALHLRVEDDGRGVDPADVHGLGLLTMRERAQQLGGSLVIDSAPGRGTRVRATLPIAPHDADPAKR</sequence>
<evidence type="ECO:0000256" key="10">
    <source>
        <dbReference type="ARBA" id="ARBA00022679"/>
    </source>
</evidence>
<evidence type="ECO:0000256" key="4">
    <source>
        <dbReference type="ARBA" id="ARBA00004496"/>
    </source>
</evidence>
<reference evidence="22" key="1">
    <citation type="journal article" date="2019" name="Int. J. Syst. Evol. Microbiol.">
        <title>The Global Catalogue of Microorganisms (GCM) 10K type strain sequencing project: providing services to taxonomists for standard genome sequencing and annotation.</title>
        <authorList>
            <consortium name="The Broad Institute Genomics Platform"/>
            <consortium name="The Broad Institute Genome Sequencing Center for Infectious Disease"/>
            <person name="Wu L."/>
            <person name="Ma J."/>
        </authorList>
    </citation>
    <scope>NUCLEOTIDE SEQUENCE [LARGE SCALE GENOMIC DNA]</scope>
    <source>
        <strain evidence="22">KCTC 42211</strain>
    </source>
</reference>
<dbReference type="EC" id="2.7.13.3" evidence="5"/>
<feature type="domain" description="HAMP" evidence="20">
    <location>
        <begin position="319"/>
        <end position="372"/>
    </location>
</feature>
<dbReference type="Gene3D" id="3.30.565.10">
    <property type="entry name" value="Histidine kinase-like ATPase, C-terminal domain"/>
    <property type="match status" value="1"/>
</dbReference>
<dbReference type="SMART" id="SM00387">
    <property type="entry name" value="HATPase_c"/>
    <property type="match status" value="1"/>
</dbReference>
<keyword evidence="10" id="KW-0808">Transferase</keyword>
<comment type="catalytic activity">
    <reaction evidence="1">
        <text>ATP + protein L-histidine = ADP + protein N-phospho-L-histidine.</text>
        <dbReference type="EC" id="2.7.13.3"/>
    </reaction>
</comment>
<dbReference type="EMBL" id="JBHRYF010000023">
    <property type="protein sequence ID" value="MFC3661615.1"/>
    <property type="molecule type" value="Genomic_DNA"/>
</dbReference>
<name>A0ABV7UXY4_9GAMM</name>
<evidence type="ECO:0000256" key="3">
    <source>
        <dbReference type="ARBA" id="ARBA00004370"/>
    </source>
</evidence>
<dbReference type="InterPro" id="IPR005467">
    <property type="entry name" value="His_kinase_dom"/>
</dbReference>
<gene>
    <name evidence="21" type="ORF">ACFOM9_16260</name>
</gene>
<dbReference type="InterPro" id="IPR003660">
    <property type="entry name" value="HAMP_dom"/>
</dbReference>
<evidence type="ECO:0000259" key="20">
    <source>
        <dbReference type="PROSITE" id="PS50885"/>
    </source>
</evidence>
<evidence type="ECO:0000256" key="18">
    <source>
        <dbReference type="SAM" id="Phobius"/>
    </source>
</evidence>
<evidence type="ECO:0000313" key="21">
    <source>
        <dbReference type="EMBL" id="MFC3661615.1"/>
    </source>
</evidence>
<evidence type="ECO:0000256" key="1">
    <source>
        <dbReference type="ARBA" id="ARBA00000085"/>
    </source>
</evidence>
<evidence type="ECO:0000256" key="8">
    <source>
        <dbReference type="ARBA" id="ARBA00022490"/>
    </source>
</evidence>
<dbReference type="Gene3D" id="1.20.5.1930">
    <property type="match status" value="1"/>
</dbReference>
<keyword evidence="7" id="KW-0004">4Fe-4S</keyword>
<keyword evidence="18" id="KW-1133">Transmembrane helix</keyword>
<dbReference type="PANTHER" id="PTHR24421:SF61">
    <property type="entry name" value="OXYGEN SENSOR HISTIDINE KINASE NREB"/>
    <property type="match status" value="1"/>
</dbReference>
<protein>
    <recommendedName>
        <fullName evidence="6">Oxygen sensor histidine kinase NreB</fullName>
        <ecNumber evidence="5">2.7.13.3</ecNumber>
    </recommendedName>
    <alternativeName>
        <fullName evidence="17">Nitrogen regulation protein B</fullName>
    </alternativeName>
</protein>
<dbReference type="SUPFAM" id="SSF55874">
    <property type="entry name" value="ATPase domain of HSP90 chaperone/DNA topoisomerase II/histidine kinase"/>
    <property type="match status" value="1"/>
</dbReference>
<keyword evidence="15" id="KW-0411">Iron-sulfur</keyword>
<keyword evidence="9" id="KW-0597">Phosphoprotein</keyword>
<evidence type="ECO:0000256" key="2">
    <source>
        <dbReference type="ARBA" id="ARBA00001966"/>
    </source>
</evidence>
<dbReference type="CDD" id="cd16917">
    <property type="entry name" value="HATPase_UhpB-NarQ-NarX-like"/>
    <property type="match status" value="1"/>
</dbReference>
<keyword evidence="13" id="KW-0408">Iron</keyword>
<dbReference type="InterPro" id="IPR011712">
    <property type="entry name" value="Sig_transdc_His_kin_sub3_dim/P"/>
</dbReference>
<keyword evidence="8" id="KW-0963">Cytoplasm</keyword>
<proteinExistence type="predicted"/>
<dbReference type="InterPro" id="IPR003594">
    <property type="entry name" value="HATPase_dom"/>
</dbReference>
<dbReference type="Pfam" id="PF02518">
    <property type="entry name" value="HATPase_c"/>
    <property type="match status" value="1"/>
</dbReference>
<dbReference type="PRINTS" id="PR00344">
    <property type="entry name" value="BCTRLSENSOR"/>
</dbReference>
<keyword evidence="21" id="KW-0067">ATP-binding</keyword>
<evidence type="ECO:0000259" key="19">
    <source>
        <dbReference type="PROSITE" id="PS50109"/>
    </source>
</evidence>
<comment type="subcellular location">
    <subcellularLocation>
        <location evidence="4">Cytoplasm</location>
    </subcellularLocation>
    <subcellularLocation>
        <location evidence="3">Membrane</location>
    </subcellularLocation>
</comment>
<dbReference type="Proteomes" id="UP001595724">
    <property type="component" value="Unassembled WGS sequence"/>
</dbReference>
<comment type="function">
    <text evidence="16">Member of the two-component regulatory system NreB/NreC involved in the control of dissimilatory nitrate/nitrite reduction in response to oxygen. NreB functions as a direct oxygen sensor histidine kinase which is autophosphorylated, in the absence of oxygen, probably at the conserved histidine residue, and transfers its phosphate group probably to a conserved aspartate residue of NreC. NreB/NreC activates the expression of the nitrate (narGHJI) and nitrite (nir) reductase operons, as well as the putative nitrate transporter gene narT.</text>
</comment>
<evidence type="ECO:0000256" key="6">
    <source>
        <dbReference type="ARBA" id="ARBA00017322"/>
    </source>
</evidence>
<evidence type="ECO:0000256" key="9">
    <source>
        <dbReference type="ARBA" id="ARBA00022553"/>
    </source>
</evidence>
<feature type="transmembrane region" description="Helical" evidence="18">
    <location>
        <begin position="292"/>
        <end position="316"/>
    </location>
</feature>
<organism evidence="21 22">
    <name type="scientific">Luteimonas notoginsengisoli</name>
    <dbReference type="NCBI Taxonomy" id="1578200"/>
    <lineage>
        <taxon>Bacteria</taxon>
        <taxon>Pseudomonadati</taxon>
        <taxon>Pseudomonadota</taxon>
        <taxon>Gammaproteobacteria</taxon>
        <taxon>Lysobacterales</taxon>
        <taxon>Lysobacteraceae</taxon>
        <taxon>Luteimonas</taxon>
    </lineage>
</organism>
<evidence type="ECO:0000256" key="13">
    <source>
        <dbReference type="ARBA" id="ARBA00023004"/>
    </source>
</evidence>
<dbReference type="InterPro" id="IPR004358">
    <property type="entry name" value="Sig_transdc_His_kin-like_C"/>
</dbReference>
<keyword evidence="18" id="KW-0472">Membrane</keyword>
<keyword evidence="22" id="KW-1185">Reference proteome</keyword>